<proteinExistence type="predicted"/>
<evidence type="ECO:0000313" key="1">
    <source>
        <dbReference type="EMBL" id="CAF2764665.1"/>
    </source>
</evidence>
<dbReference type="Proteomes" id="UP000675881">
    <property type="component" value="Chromosome 1"/>
</dbReference>
<accession>A0A7R8CFB2</accession>
<evidence type="ECO:0000313" key="2">
    <source>
        <dbReference type="Proteomes" id="UP000675881"/>
    </source>
</evidence>
<name>A0A7R8CFB2_LEPSM</name>
<dbReference type="OrthoDB" id="1919692at2759"/>
<organism evidence="1 2">
    <name type="scientific">Lepeophtheirus salmonis</name>
    <name type="common">Salmon louse</name>
    <name type="synonym">Caligus salmonis</name>
    <dbReference type="NCBI Taxonomy" id="72036"/>
    <lineage>
        <taxon>Eukaryota</taxon>
        <taxon>Metazoa</taxon>
        <taxon>Ecdysozoa</taxon>
        <taxon>Arthropoda</taxon>
        <taxon>Crustacea</taxon>
        <taxon>Multicrustacea</taxon>
        <taxon>Hexanauplia</taxon>
        <taxon>Copepoda</taxon>
        <taxon>Siphonostomatoida</taxon>
        <taxon>Caligidae</taxon>
        <taxon>Lepeophtheirus</taxon>
    </lineage>
</organism>
<dbReference type="PROSITE" id="PS50006">
    <property type="entry name" value="FHA_DOMAIN"/>
    <property type="match status" value="1"/>
</dbReference>
<sequence length="101" mass="11706">MKYRSMDIGLGKQNTLDLSRYGHCNYVSSLCATVFYDQYTRVFELMNYSEHGCIVDNSVYCVEPKKLGASSSNSYSLTHGNKHKFMAHDYEKRFPSRVRTQ</sequence>
<protein>
    <submittedName>
        <fullName evidence="1">(salmon louse) hypothetical protein</fullName>
    </submittedName>
</protein>
<dbReference type="AlphaFoldDB" id="A0A7R8CFB2"/>
<reference evidence="1" key="1">
    <citation type="submission" date="2021-02" db="EMBL/GenBank/DDBJ databases">
        <authorList>
            <person name="Bekaert M."/>
        </authorList>
    </citation>
    <scope>NUCLEOTIDE SEQUENCE</scope>
    <source>
        <strain evidence="1">IoA-00</strain>
    </source>
</reference>
<dbReference type="EMBL" id="HG994580">
    <property type="protein sequence ID" value="CAF2764665.1"/>
    <property type="molecule type" value="Genomic_DNA"/>
</dbReference>
<gene>
    <name evidence="1" type="ORF">LSAA_1344</name>
</gene>
<dbReference type="InterPro" id="IPR000253">
    <property type="entry name" value="FHA_dom"/>
</dbReference>
<keyword evidence="2" id="KW-1185">Reference proteome</keyword>